<evidence type="ECO:0000256" key="5">
    <source>
        <dbReference type="ARBA" id="ARBA00022741"/>
    </source>
</evidence>
<evidence type="ECO:0000259" key="12">
    <source>
        <dbReference type="Pfam" id="PF00370"/>
    </source>
</evidence>
<keyword evidence="5" id="KW-0547">Nucleotide-binding</keyword>
<dbReference type="PROSITE" id="PS00933">
    <property type="entry name" value="FGGY_KINASES_1"/>
    <property type="match status" value="1"/>
</dbReference>
<keyword evidence="15" id="KW-1185">Reference proteome</keyword>
<dbReference type="SUPFAM" id="SSF53067">
    <property type="entry name" value="Actin-like ATPase domain"/>
    <property type="match status" value="2"/>
</dbReference>
<dbReference type="GO" id="GO:0006641">
    <property type="term" value="P:triglyceride metabolic process"/>
    <property type="evidence" value="ECO:0007669"/>
    <property type="project" value="TreeGrafter"/>
</dbReference>
<accession>A0AAW1PYM5</accession>
<dbReference type="InterPro" id="IPR018485">
    <property type="entry name" value="FGGY_C"/>
</dbReference>
<evidence type="ECO:0000256" key="7">
    <source>
        <dbReference type="ARBA" id="ARBA00022798"/>
    </source>
</evidence>
<dbReference type="PROSITE" id="PS00445">
    <property type="entry name" value="FGGY_KINASES_2"/>
    <property type="match status" value="1"/>
</dbReference>
<dbReference type="InterPro" id="IPR043129">
    <property type="entry name" value="ATPase_NBD"/>
</dbReference>
<dbReference type="GO" id="GO:0004370">
    <property type="term" value="F:glycerol kinase activity"/>
    <property type="evidence" value="ECO:0007669"/>
    <property type="project" value="UniProtKB-EC"/>
</dbReference>
<dbReference type="Pfam" id="PF02782">
    <property type="entry name" value="FGGY_C"/>
    <property type="match status" value="1"/>
</dbReference>
<dbReference type="GO" id="GO:0046167">
    <property type="term" value="P:glycerol-3-phosphate biosynthetic process"/>
    <property type="evidence" value="ECO:0007669"/>
    <property type="project" value="TreeGrafter"/>
</dbReference>
<feature type="domain" description="Carbohydrate kinase FGGY N-terminal" evidence="12">
    <location>
        <begin position="50"/>
        <end position="184"/>
    </location>
</feature>
<keyword evidence="4 10" id="KW-0808">Transferase</keyword>
<evidence type="ECO:0000256" key="8">
    <source>
        <dbReference type="ARBA" id="ARBA00022840"/>
    </source>
</evidence>
<dbReference type="InterPro" id="IPR018484">
    <property type="entry name" value="FGGY_N"/>
</dbReference>
<evidence type="ECO:0000313" key="15">
    <source>
        <dbReference type="Proteomes" id="UP001465755"/>
    </source>
</evidence>
<protein>
    <recommendedName>
        <fullName evidence="3">glycerol kinase</fullName>
        <ecNumber evidence="3">2.7.1.30</ecNumber>
    </recommendedName>
    <alternativeName>
        <fullName evidence="9">ATP:glycerol 3-phosphotransferase</fullName>
    </alternativeName>
</protein>
<comment type="pathway">
    <text evidence="1">Polyol metabolism; glycerol degradation via glycerol kinase pathway; sn-glycerol 3-phosphate from glycerol: step 1/1.</text>
</comment>
<evidence type="ECO:0000256" key="3">
    <source>
        <dbReference type="ARBA" id="ARBA00012099"/>
    </source>
</evidence>
<dbReference type="FunFam" id="3.30.420.40:FF:000108">
    <property type="entry name" value="Glycerol kinase, glycosomal"/>
    <property type="match status" value="1"/>
</dbReference>
<evidence type="ECO:0000256" key="2">
    <source>
        <dbReference type="ARBA" id="ARBA00009156"/>
    </source>
</evidence>
<sequence length="451" mass="49056">MECIGAVDQGTQSTRFILYDNKARVVSSHAEEFKQISQHPGWLEHDPYLGGQDHLRGTTGLPISTYFSAYKWVWLVEHVPAVADAVREGRCVLGTIDTWLIWNLTGGPQGGKLATDVTNASRTSLMDLQTLQWHTPTLKLFGLSEGMLARIHSSAEEVGRVRAGHLAGVPITGCLGDQSAALLGQRCRQHEVKNTYGTGCFCLLHTGRTPTPSRHGLLTTVARQLGPKAQAEYALEGSIGVAGMGITWLRDSLGLITSAQESEDLAASVPSTQGVYFVPAFSGLLAPHWRDDARGTIVGISGSTRRAHIVRAMLEAMCWQTREVIDAMKDDVSLEELKLLRADGGASRNNLLMQLQADTLQMEVERPGNLETTSLGAAFAAGIGAGVWTEEWVLSQHHAQPAEDENMRSDKHPATAASFQPAAVSAEVERRYTRWRKAVAKSLDQDDLADE</sequence>
<evidence type="ECO:0000256" key="1">
    <source>
        <dbReference type="ARBA" id="ARBA00005190"/>
    </source>
</evidence>
<dbReference type="PANTHER" id="PTHR10196:SF69">
    <property type="entry name" value="GLYCEROL KINASE"/>
    <property type="match status" value="1"/>
</dbReference>
<keyword evidence="8" id="KW-0067">ATP-binding</keyword>
<gene>
    <name evidence="14" type="ORF">WJX73_005927</name>
</gene>
<dbReference type="Pfam" id="PF00370">
    <property type="entry name" value="FGGY_N"/>
    <property type="match status" value="2"/>
</dbReference>
<reference evidence="14 15" key="1">
    <citation type="journal article" date="2024" name="Nat. Commun.">
        <title>Phylogenomics reveals the evolutionary origins of lichenization in chlorophyte algae.</title>
        <authorList>
            <person name="Puginier C."/>
            <person name="Libourel C."/>
            <person name="Otte J."/>
            <person name="Skaloud P."/>
            <person name="Haon M."/>
            <person name="Grisel S."/>
            <person name="Petersen M."/>
            <person name="Berrin J.G."/>
            <person name="Delaux P.M."/>
            <person name="Dal Grande F."/>
            <person name="Keller J."/>
        </authorList>
    </citation>
    <scope>NUCLEOTIDE SEQUENCE [LARGE SCALE GENOMIC DNA]</scope>
    <source>
        <strain evidence="14 15">SAG 2036</strain>
    </source>
</reference>
<feature type="region of interest" description="Disordered" evidence="11">
    <location>
        <begin position="397"/>
        <end position="423"/>
    </location>
</feature>
<evidence type="ECO:0000256" key="11">
    <source>
        <dbReference type="SAM" id="MobiDB-lite"/>
    </source>
</evidence>
<dbReference type="GO" id="GO:0006071">
    <property type="term" value="P:glycerol metabolic process"/>
    <property type="evidence" value="ECO:0007669"/>
    <property type="project" value="UniProtKB-KW"/>
</dbReference>
<evidence type="ECO:0000256" key="4">
    <source>
        <dbReference type="ARBA" id="ARBA00022679"/>
    </source>
</evidence>
<keyword evidence="6 10" id="KW-0418">Kinase</keyword>
<evidence type="ECO:0000256" key="6">
    <source>
        <dbReference type="ARBA" id="ARBA00022777"/>
    </source>
</evidence>
<name>A0AAW1PYM5_9CHLO</name>
<dbReference type="AlphaFoldDB" id="A0AAW1PYM5"/>
<feature type="domain" description="Carbohydrate kinase FGGY N-terminal" evidence="12">
    <location>
        <begin position="4"/>
        <end position="47"/>
    </location>
</feature>
<dbReference type="EC" id="2.7.1.30" evidence="3"/>
<organism evidence="14 15">
    <name type="scientific">Symbiochloris irregularis</name>
    <dbReference type="NCBI Taxonomy" id="706552"/>
    <lineage>
        <taxon>Eukaryota</taxon>
        <taxon>Viridiplantae</taxon>
        <taxon>Chlorophyta</taxon>
        <taxon>core chlorophytes</taxon>
        <taxon>Trebouxiophyceae</taxon>
        <taxon>Trebouxiales</taxon>
        <taxon>Trebouxiaceae</taxon>
        <taxon>Symbiochloris</taxon>
    </lineage>
</organism>
<dbReference type="EMBL" id="JALJOQ010000004">
    <property type="protein sequence ID" value="KAK9813541.1"/>
    <property type="molecule type" value="Genomic_DNA"/>
</dbReference>
<evidence type="ECO:0000256" key="9">
    <source>
        <dbReference type="ARBA" id="ARBA00043149"/>
    </source>
</evidence>
<dbReference type="Proteomes" id="UP001465755">
    <property type="component" value="Unassembled WGS sequence"/>
</dbReference>
<dbReference type="Gene3D" id="3.30.420.40">
    <property type="match status" value="3"/>
</dbReference>
<keyword evidence="7" id="KW-0319">Glycerol metabolism</keyword>
<evidence type="ECO:0000313" key="14">
    <source>
        <dbReference type="EMBL" id="KAK9813541.1"/>
    </source>
</evidence>
<feature type="domain" description="Carbohydrate kinase FGGY C-terminal" evidence="13">
    <location>
        <begin position="193"/>
        <end position="384"/>
    </location>
</feature>
<dbReference type="PANTHER" id="PTHR10196">
    <property type="entry name" value="SUGAR KINASE"/>
    <property type="match status" value="1"/>
</dbReference>
<dbReference type="PIRSF" id="PIRSF000538">
    <property type="entry name" value="GlpK"/>
    <property type="match status" value="1"/>
</dbReference>
<evidence type="ECO:0000256" key="10">
    <source>
        <dbReference type="RuleBase" id="RU003733"/>
    </source>
</evidence>
<dbReference type="InterPro" id="IPR000577">
    <property type="entry name" value="Carb_kinase_FGGY"/>
</dbReference>
<comment type="similarity">
    <text evidence="2 10">Belongs to the FGGY kinase family.</text>
</comment>
<dbReference type="GO" id="GO:0005524">
    <property type="term" value="F:ATP binding"/>
    <property type="evidence" value="ECO:0007669"/>
    <property type="project" value="UniProtKB-KW"/>
</dbReference>
<proteinExistence type="inferred from homology"/>
<dbReference type="GO" id="GO:0005739">
    <property type="term" value="C:mitochondrion"/>
    <property type="evidence" value="ECO:0007669"/>
    <property type="project" value="TreeGrafter"/>
</dbReference>
<evidence type="ECO:0000259" key="13">
    <source>
        <dbReference type="Pfam" id="PF02782"/>
    </source>
</evidence>
<dbReference type="InterPro" id="IPR018483">
    <property type="entry name" value="Carb_kinase_FGGY_CS"/>
</dbReference>
<comment type="caution">
    <text evidence="14">The sequence shown here is derived from an EMBL/GenBank/DDBJ whole genome shotgun (WGS) entry which is preliminary data.</text>
</comment>